<dbReference type="SUPFAM" id="SSF54523">
    <property type="entry name" value="Pili subunits"/>
    <property type="match status" value="1"/>
</dbReference>
<dbReference type="GO" id="GO:0015627">
    <property type="term" value="C:type II protein secretion system complex"/>
    <property type="evidence" value="ECO:0007669"/>
    <property type="project" value="InterPro"/>
</dbReference>
<keyword evidence="4" id="KW-0488">Methylation</keyword>
<reference evidence="13 14" key="1">
    <citation type="submission" date="2019-07" db="EMBL/GenBank/DDBJ databases">
        <title>Deep subsurface shale carbon reservoir microbial communities from Ohio and West Virginia, USA.</title>
        <authorList>
            <person name="Wrighton K."/>
        </authorList>
    </citation>
    <scope>NUCLEOTIDE SEQUENCE [LARGE SCALE GENOMIC DNA]</scope>
    <source>
        <strain evidence="13 14">NP_8Ht</strain>
    </source>
</reference>
<dbReference type="Proteomes" id="UP000324282">
    <property type="component" value="Unassembled WGS sequence"/>
</dbReference>
<evidence type="ECO:0000256" key="5">
    <source>
        <dbReference type="ARBA" id="ARBA00022519"/>
    </source>
</evidence>
<evidence type="ECO:0000256" key="8">
    <source>
        <dbReference type="ARBA" id="ARBA00023136"/>
    </source>
</evidence>
<dbReference type="InterPro" id="IPR022346">
    <property type="entry name" value="T2SS_GspH"/>
</dbReference>
<dbReference type="RefSeq" id="WP_148926857.1">
    <property type="nucleotide sequence ID" value="NZ_VNHQ01000014.1"/>
</dbReference>
<keyword evidence="5" id="KW-0997">Cell inner membrane</keyword>
<dbReference type="InterPro" id="IPR045584">
    <property type="entry name" value="Pilin-like"/>
</dbReference>
<evidence type="ECO:0000256" key="10">
    <source>
        <dbReference type="ARBA" id="ARBA00030775"/>
    </source>
</evidence>
<keyword evidence="7 11" id="KW-1133">Transmembrane helix</keyword>
<dbReference type="NCBIfam" id="TIGR02532">
    <property type="entry name" value="IV_pilin_GFxxxE"/>
    <property type="match status" value="1"/>
</dbReference>
<evidence type="ECO:0000256" key="3">
    <source>
        <dbReference type="ARBA" id="ARBA00022475"/>
    </source>
</evidence>
<comment type="caution">
    <text evidence="13">The sequence shown here is derived from an EMBL/GenBank/DDBJ whole genome shotgun (WGS) entry which is preliminary data.</text>
</comment>
<evidence type="ECO:0000313" key="13">
    <source>
        <dbReference type="EMBL" id="TYP62473.1"/>
    </source>
</evidence>
<dbReference type="GO" id="GO:0005886">
    <property type="term" value="C:plasma membrane"/>
    <property type="evidence" value="ECO:0007669"/>
    <property type="project" value="UniProtKB-SubCell"/>
</dbReference>
<dbReference type="Pfam" id="PF12019">
    <property type="entry name" value="GspH"/>
    <property type="match status" value="1"/>
</dbReference>
<evidence type="ECO:0000256" key="9">
    <source>
        <dbReference type="ARBA" id="ARBA00025772"/>
    </source>
</evidence>
<dbReference type="GO" id="GO:0015628">
    <property type="term" value="P:protein secretion by the type II secretion system"/>
    <property type="evidence" value="ECO:0007669"/>
    <property type="project" value="InterPro"/>
</dbReference>
<dbReference type="AlphaFoldDB" id="A0A5S5B9K7"/>
<keyword evidence="6 11" id="KW-0812">Transmembrane</keyword>
<feature type="transmembrane region" description="Helical" evidence="11">
    <location>
        <begin position="7"/>
        <end position="31"/>
    </location>
</feature>
<keyword evidence="8 11" id="KW-0472">Membrane</keyword>
<evidence type="ECO:0000256" key="1">
    <source>
        <dbReference type="ARBA" id="ARBA00004377"/>
    </source>
</evidence>
<evidence type="ECO:0000256" key="4">
    <source>
        <dbReference type="ARBA" id="ARBA00022481"/>
    </source>
</evidence>
<evidence type="ECO:0000313" key="14">
    <source>
        <dbReference type="Proteomes" id="UP000324282"/>
    </source>
</evidence>
<dbReference type="Gene3D" id="3.55.40.10">
    <property type="entry name" value="minor pseudopilin epsh domain"/>
    <property type="match status" value="1"/>
</dbReference>
<evidence type="ECO:0000256" key="2">
    <source>
        <dbReference type="ARBA" id="ARBA00021549"/>
    </source>
</evidence>
<organism evidence="13 14">
    <name type="scientific">Stutzerimonas stutzeri</name>
    <name type="common">Pseudomonas stutzeri</name>
    <dbReference type="NCBI Taxonomy" id="316"/>
    <lineage>
        <taxon>Bacteria</taxon>
        <taxon>Pseudomonadati</taxon>
        <taxon>Pseudomonadota</taxon>
        <taxon>Gammaproteobacteria</taxon>
        <taxon>Pseudomonadales</taxon>
        <taxon>Pseudomonadaceae</taxon>
        <taxon>Stutzerimonas</taxon>
    </lineage>
</organism>
<comment type="similarity">
    <text evidence="9">Belongs to the GSP H family.</text>
</comment>
<proteinExistence type="inferred from homology"/>
<protein>
    <recommendedName>
        <fullName evidence="2">Type II secretion system protein H</fullName>
    </recommendedName>
    <alternativeName>
        <fullName evidence="10">General secretion pathway protein H</fullName>
    </alternativeName>
</protein>
<dbReference type="OrthoDB" id="5739745at2"/>
<evidence type="ECO:0000259" key="12">
    <source>
        <dbReference type="Pfam" id="PF12019"/>
    </source>
</evidence>
<name>A0A5S5B9K7_STUST</name>
<keyword evidence="3" id="KW-1003">Cell membrane</keyword>
<accession>A0A5S5B9K7</accession>
<sequence>MRRHQQAFTLIELMITIGILAIVLAAAVPALSESVRNVRLSSLISDLTTSVTYARSEAVKRSRRVVICRANAARDNCDYGGGNWSAGWLIFVDSAASDTATPVYGAANLLRISDVPPSGSTINGRNGVAGRGWVRYSSIGTLARASASTDVFSWDVSLANAAPERARTVQIGLAGRPSICKGAVCE</sequence>
<gene>
    <name evidence="13" type="ORF">A9A72_1241231</name>
</gene>
<dbReference type="Pfam" id="PF07963">
    <property type="entry name" value="N_methyl"/>
    <property type="match status" value="1"/>
</dbReference>
<dbReference type="EMBL" id="VNHQ01000014">
    <property type="protein sequence ID" value="TYP62473.1"/>
    <property type="molecule type" value="Genomic_DNA"/>
</dbReference>
<comment type="subcellular location">
    <subcellularLocation>
        <location evidence="1">Cell inner membrane</location>
        <topology evidence="1">Single-pass membrane protein</topology>
    </subcellularLocation>
</comment>
<evidence type="ECO:0000256" key="6">
    <source>
        <dbReference type="ARBA" id="ARBA00022692"/>
    </source>
</evidence>
<evidence type="ECO:0000256" key="11">
    <source>
        <dbReference type="SAM" id="Phobius"/>
    </source>
</evidence>
<dbReference type="InterPro" id="IPR012902">
    <property type="entry name" value="N_methyl_site"/>
</dbReference>
<feature type="domain" description="General secretion pathway GspH" evidence="12">
    <location>
        <begin position="45"/>
        <end position="175"/>
    </location>
</feature>
<evidence type="ECO:0000256" key="7">
    <source>
        <dbReference type="ARBA" id="ARBA00022989"/>
    </source>
</evidence>